<feature type="compositionally biased region" description="Acidic residues" evidence="1">
    <location>
        <begin position="195"/>
        <end position="206"/>
    </location>
</feature>
<dbReference type="AlphaFoldDB" id="A0AA39IL60"/>
<evidence type="ECO:0000256" key="1">
    <source>
        <dbReference type="SAM" id="MobiDB-lite"/>
    </source>
</evidence>
<accession>A0AA39IL60</accession>
<gene>
    <name evidence="2" type="ORF">QR680_009017</name>
</gene>
<evidence type="ECO:0008006" key="4">
    <source>
        <dbReference type="Google" id="ProtNLM"/>
    </source>
</evidence>
<reference evidence="2" key="1">
    <citation type="submission" date="2023-06" db="EMBL/GenBank/DDBJ databases">
        <title>Genomic analysis of the entomopathogenic nematode Steinernema hermaphroditum.</title>
        <authorList>
            <person name="Schwarz E.M."/>
            <person name="Heppert J.K."/>
            <person name="Baniya A."/>
            <person name="Schwartz H.T."/>
            <person name="Tan C.-H."/>
            <person name="Antoshechkin I."/>
            <person name="Sternberg P.W."/>
            <person name="Goodrich-Blair H."/>
            <person name="Dillman A.R."/>
        </authorList>
    </citation>
    <scope>NUCLEOTIDE SEQUENCE</scope>
    <source>
        <strain evidence="2">PS9179</strain>
        <tissue evidence="2">Whole animal</tissue>
    </source>
</reference>
<sequence length="319" mass="36234">MVLKKQHKQNEFGLSYNAMIFCNRGVSIQDIYLFLKAHVRPIAAMGQKKWNKTERVIHQSLSQTTYFNRFSTASEGAKIVPSRESGVEKGSLWTLYSAPGETVEKVHKRILKVFNEENVQRFQKHLFNPAIIDALKAGTYGWHGPYGEPLGISDAVKKLQEKGYSQQDPAFFVAPSSVLQQPAPRRAPKRRVESDSEEDSEYDAGEDAPRREYNFRPRKKIEKKGSPDVQNVEFVDDEDLERIQREAVEAQYAFLGQSSGVHYLPQALGCPPFGFEIPNSEIFGTLESEINLDPNGIFPTEEEEGLDPNWNFSKYGQLL</sequence>
<dbReference type="EMBL" id="JAUCMV010000001">
    <property type="protein sequence ID" value="KAK0425079.1"/>
    <property type="molecule type" value="Genomic_DNA"/>
</dbReference>
<proteinExistence type="predicted"/>
<comment type="caution">
    <text evidence="2">The sequence shown here is derived from an EMBL/GenBank/DDBJ whole genome shotgun (WGS) entry which is preliminary data.</text>
</comment>
<feature type="region of interest" description="Disordered" evidence="1">
    <location>
        <begin position="175"/>
        <end position="224"/>
    </location>
</feature>
<keyword evidence="3" id="KW-1185">Reference proteome</keyword>
<evidence type="ECO:0000313" key="2">
    <source>
        <dbReference type="EMBL" id="KAK0425079.1"/>
    </source>
</evidence>
<organism evidence="2 3">
    <name type="scientific">Steinernema hermaphroditum</name>
    <dbReference type="NCBI Taxonomy" id="289476"/>
    <lineage>
        <taxon>Eukaryota</taxon>
        <taxon>Metazoa</taxon>
        <taxon>Ecdysozoa</taxon>
        <taxon>Nematoda</taxon>
        <taxon>Chromadorea</taxon>
        <taxon>Rhabditida</taxon>
        <taxon>Tylenchina</taxon>
        <taxon>Panagrolaimomorpha</taxon>
        <taxon>Strongyloidoidea</taxon>
        <taxon>Steinernematidae</taxon>
        <taxon>Steinernema</taxon>
    </lineage>
</organism>
<dbReference type="Proteomes" id="UP001175271">
    <property type="component" value="Unassembled WGS sequence"/>
</dbReference>
<protein>
    <recommendedName>
        <fullName evidence="4">Fork-head domain-containing protein</fullName>
    </recommendedName>
</protein>
<name>A0AA39IL60_9BILA</name>
<evidence type="ECO:0000313" key="3">
    <source>
        <dbReference type="Proteomes" id="UP001175271"/>
    </source>
</evidence>